<feature type="transmembrane region" description="Helical" evidence="6">
    <location>
        <begin position="30"/>
        <end position="52"/>
    </location>
</feature>
<gene>
    <name evidence="7" type="ORF">E3202_00990</name>
</gene>
<evidence type="ECO:0000256" key="4">
    <source>
        <dbReference type="ARBA" id="ARBA00022989"/>
    </source>
</evidence>
<dbReference type="Pfam" id="PF13520">
    <property type="entry name" value="AA_permease_2"/>
    <property type="match status" value="1"/>
</dbReference>
<dbReference type="AlphaFoldDB" id="A0A506UQJ1"/>
<sequence length="487" mass="52451">MPRRLWRTKPHSSSASVRSGLKRVFGPWQLIALGVGVTVGAGLFSITGVAAGQYAGPAVTLSFLLAAIACSFAGLCYAELAGLLPVAGSAYSYAYASMGEFVAWVIGWDLMLEYTVAAATVASSWSGYLNSLLKSWGLWIDPRFMAPSLAPVRMPDDTMARAWFNAPSVFIIFVVTLLMLKGTRESSRLNAVIVTIKMLVVAGVIAACLPFIHSANYHPFLPPNTGEYGHFGFSGILRAAGMIFFAYVGFDIVSTTALDTHDPQKNLPRSILTSLLICAIIYAVFSFVLVGVVDYHALANDPNPVATAIDKIHLPWLGALIKIGITLGYVSVIYGMLLGQSRVALAMGQDGLIPPQFSRLHSRTQTPVFSHLLSGSVAALLAACLPISLLGKLTSIGTLLAFVIVCAGVIALRLRAPHLPRRFRVPGGTFLIPVLGILCCGTVMVCMDRLTWLRLFCWFLIGAVVYFTYSLRHSKLARKPPSPPESR</sequence>
<dbReference type="GO" id="GO:0015171">
    <property type="term" value="F:amino acid transmembrane transporter activity"/>
    <property type="evidence" value="ECO:0007669"/>
    <property type="project" value="TreeGrafter"/>
</dbReference>
<evidence type="ECO:0000313" key="8">
    <source>
        <dbReference type="Proteomes" id="UP000315037"/>
    </source>
</evidence>
<evidence type="ECO:0000256" key="2">
    <source>
        <dbReference type="ARBA" id="ARBA00022448"/>
    </source>
</evidence>
<dbReference type="PANTHER" id="PTHR43243">
    <property type="entry name" value="INNER MEMBRANE TRANSPORTER YGJI-RELATED"/>
    <property type="match status" value="1"/>
</dbReference>
<evidence type="ECO:0000256" key="3">
    <source>
        <dbReference type="ARBA" id="ARBA00022692"/>
    </source>
</evidence>
<keyword evidence="8" id="KW-1185">Reference proteome</keyword>
<evidence type="ECO:0000313" key="7">
    <source>
        <dbReference type="EMBL" id="TPW35584.1"/>
    </source>
</evidence>
<feature type="transmembrane region" description="Helical" evidence="6">
    <location>
        <begin position="192"/>
        <end position="212"/>
    </location>
</feature>
<dbReference type="PIRSF" id="PIRSF006060">
    <property type="entry name" value="AA_transporter"/>
    <property type="match status" value="1"/>
</dbReference>
<accession>A0A506UQJ1</accession>
<feature type="transmembrane region" description="Helical" evidence="6">
    <location>
        <begin position="451"/>
        <end position="469"/>
    </location>
</feature>
<comment type="subcellular location">
    <subcellularLocation>
        <location evidence="1">Membrane</location>
        <topology evidence="1">Multi-pass membrane protein</topology>
    </subcellularLocation>
</comment>
<protein>
    <submittedName>
        <fullName evidence="7">Amino acid permease</fullName>
    </submittedName>
</protein>
<dbReference type="RefSeq" id="WP_165600078.1">
    <property type="nucleotide sequence ID" value="NZ_SORZ01000001.1"/>
</dbReference>
<dbReference type="Gene3D" id="1.20.1740.10">
    <property type="entry name" value="Amino acid/polyamine transporter I"/>
    <property type="match status" value="1"/>
</dbReference>
<feature type="transmembrane region" description="Helical" evidence="6">
    <location>
        <begin position="162"/>
        <end position="180"/>
    </location>
</feature>
<dbReference type="EMBL" id="SORZ01000001">
    <property type="protein sequence ID" value="TPW35584.1"/>
    <property type="molecule type" value="Genomic_DNA"/>
</dbReference>
<dbReference type="GO" id="GO:0016020">
    <property type="term" value="C:membrane"/>
    <property type="evidence" value="ECO:0007669"/>
    <property type="project" value="UniProtKB-SubCell"/>
</dbReference>
<dbReference type="PANTHER" id="PTHR43243:SF4">
    <property type="entry name" value="CATIONIC AMINO ACID TRANSPORTER 4"/>
    <property type="match status" value="1"/>
</dbReference>
<keyword evidence="5 6" id="KW-0472">Membrane</keyword>
<feature type="transmembrane region" description="Helical" evidence="6">
    <location>
        <begin position="368"/>
        <end position="390"/>
    </location>
</feature>
<evidence type="ECO:0000256" key="5">
    <source>
        <dbReference type="ARBA" id="ARBA00023136"/>
    </source>
</evidence>
<keyword evidence="3 6" id="KW-0812">Transmembrane</keyword>
<dbReference type="InterPro" id="IPR002293">
    <property type="entry name" value="AA/rel_permease1"/>
</dbReference>
<feature type="transmembrane region" description="Helical" evidence="6">
    <location>
        <begin position="313"/>
        <end position="337"/>
    </location>
</feature>
<proteinExistence type="predicted"/>
<name>A0A506UQJ1_9PROT</name>
<keyword evidence="4 6" id="KW-1133">Transmembrane helix</keyword>
<reference evidence="7 8" key="1">
    <citation type="submission" date="2019-03" db="EMBL/GenBank/DDBJ databases">
        <title>The complete genome sequence of Neokomagataea sp. Jb2 NBRC113641.</title>
        <authorList>
            <person name="Chua K.-O."/>
            <person name="Chan K.-G."/>
            <person name="See-Too W.-S."/>
        </authorList>
    </citation>
    <scope>NUCLEOTIDE SEQUENCE [LARGE SCALE GENOMIC DNA]</scope>
    <source>
        <strain evidence="7 8">Jb2</strain>
    </source>
</reference>
<dbReference type="Proteomes" id="UP000315037">
    <property type="component" value="Unassembled WGS sequence"/>
</dbReference>
<feature type="transmembrane region" description="Helical" evidence="6">
    <location>
        <begin position="58"/>
        <end position="80"/>
    </location>
</feature>
<evidence type="ECO:0000256" key="6">
    <source>
        <dbReference type="SAM" id="Phobius"/>
    </source>
</evidence>
<feature type="transmembrane region" description="Helical" evidence="6">
    <location>
        <begin position="271"/>
        <end position="293"/>
    </location>
</feature>
<feature type="transmembrane region" description="Helical" evidence="6">
    <location>
        <begin position="232"/>
        <end position="250"/>
    </location>
</feature>
<evidence type="ECO:0000256" key="1">
    <source>
        <dbReference type="ARBA" id="ARBA00004141"/>
    </source>
</evidence>
<feature type="transmembrane region" description="Helical" evidence="6">
    <location>
        <begin position="426"/>
        <end position="445"/>
    </location>
</feature>
<feature type="transmembrane region" description="Helical" evidence="6">
    <location>
        <begin position="396"/>
        <end position="414"/>
    </location>
</feature>
<organism evidence="7 8">
    <name type="scientific">Oecophyllibacter saccharovorans</name>
    <dbReference type="NCBI Taxonomy" id="2558360"/>
    <lineage>
        <taxon>Bacteria</taxon>
        <taxon>Pseudomonadati</taxon>
        <taxon>Pseudomonadota</taxon>
        <taxon>Alphaproteobacteria</taxon>
        <taxon>Acetobacterales</taxon>
        <taxon>Acetobacteraceae</taxon>
        <taxon>Oecophyllibacter</taxon>
    </lineage>
</organism>
<comment type="caution">
    <text evidence="7">The sequence shown here is derived from an EMBL/GenBank/DDBJ whole genome shotgun (WGS) entry which is preliminary data.</text>
</comment>
<keyword evidence="2" id="KW-0813">Transport</keyword>